<evidence type="ECO:0000313" key="2">
    <source>
        <dbReference type="Proteomes" id="UP000230184"/>
    </source>
</evidence>
<proteinExistence type="predicted"/>
<protein>
    <submittedName>
        <fullName evidence="1">Uncharacterized protein</fullName>
    </submittedName>
</protein>
<dbReference type="AlphaFoldDB" id="A0A2M6YVP6"/>
<reference evidence="2" key="1">
    <citation type="submission" date="2017-09" db="EMBL/GenBank/DDBJ databases">
        <title>Depth-based differentiation of microbial function through sediment-hosted aquifers and enrichment of novel symbionts in the deep terrestrial subsurface.</title>
        <authorList>
            <person name="Probst A.J."/>
            <person name="Ladd B."/>
            <person name="Jarett J.K."/>
            <person name="Geller-Mcgrath D.E."/>
            <person name="Sieber C.M.K."/>
            <person name="Emerson J.B."/>
            <person name="Anantharaman K."/>
            <person name="Thomas B.C."/>
            <person name="Malmstrom R."/>
            <person name="Stieglmeier M."/>
            <person name="Klingl A."/>
            <person name="Woyke T."/>
            <person name="Ryan C.M."/>
            <person name="Banfield J.F."/>
        </authorList>
    </citation>
    <scope>NUCLEOTIDE SEQUENCE [LARGE SCALE GENOMIC DNA]</scope>
</reference>
<sequence>MDDIKEMENKIAYNKFNIIDMPKLQSPFKRVTNEQGRYVVTPEIDPDYAWVFTDPEVQAVEKLDGTNVSILINDAKVKRIFNRTAELDFFCGSPIIECLLHSAEKNYLPKEDGQWFGEAIGEKIQSNPLKIKQRLWIPFTRAIHTLSYHSWHKYPKTFDNISSWFKNYLFSLAHKKYAEKDTKIMAEGIVFTSPNQPFKMCKLRRNMFDWYT</sequence>
<dbReference type="EMBL" id="PEWY01000003">
    <property type="protein sequence ID" value="PIU37578.1"/>
    <property type="molecule type" value="Genomic_DNA"/>
</dbReference>
<accession>A0A2M6YVP6</accession>
<gene>
    <name evidence="1" type="ORF">COT02_00135</name>
</gene>
<dbReference type="SUPFAM" id="SSF56091">
    <property type="entry name" value="DNA ligase/mRNA capping enzyme, catalytic domain"/>
    <property type="match status" value="1"/>
</dbReference>
<evidence type="ECO:0000313" key="1">
    <source>
        <dbReference type="EMBL" id="PIU37578.1"/>
    </source>
</evidence>
<comment type="caution">
    <text evidence="1">The sequence shown here is derived from an EMBL/GenBank/DDBJ whole genome shotgun (WGS) entry which is preliminary data.</text>
</comment>
<organism evidence="1 2">
    <name type="scientific">Candidatus Roizmanbacteria bacterium CG07_land_8_20_14_0_80_34_15</name>
    <dbReference type="NCBI Taxonomy" id="1974849"/>
    <lineage>
        <taxon>Bacteria</taxon>
        <taxon>Candidatus Roizmaniibacteriota</taxon>
    </lineage>
</organism>
<name>A0A2M6YVP6_9BACT</name>
<dbReference type="Proteomes" id="UP000230184">
    <property type="component" value="Unassembled WGS sequence"/>
</dbReference>